<feature type="transmembrane region" description="Helical" evidence="2">
    <location>
        <begin position="605"/>
        <end position="623"/>
    </location>
</feature>
<evidence type="ECO:0000256" key="1">
    <source>
        <dbReference type="SAM" id="MobiDB-lite"/>
    </source>
</evidence>
<organism evidence="3 4">
    <name type="scientific">Stylophora pistillata</name>
    <name type="common">Smooth cauliflower coral</name>
    <dbReference type="NCBI Taxonomy" id="50429"/>
    <lineage>
        <taxon>Eukaryota</taxon>
        <taxon>Metazoa</taxon>
        <taxon>Cnidaria</taxon>
        <taxon>Anthozoa</taxon>
        <taxon>Hexacorallia</taxon>
        <taxon>Scleractinia</taxon>
        <taxon>Astrocoeniina</taxon>
        <taxon>Pocilloporidae</taxon>
        <taxon>Stylophora</taxon>
    </lineage>
</organism>
<dbReference type="PANTHER" id="PTHR11319:SF35">
    <property type="entry name" value="OUTER MEMBRANE PROTEIN PMPC-RELATED"/>
    <property type="match status" value="1"/>
</dbReference>
<feature type="transmembrane region" description="Helical" evidence="2">
    <location>
        <begin position="522"/>
        <end position="543"/>
    </location>
</feature>
<reference evidence="4" key="1">
    <citation type="journal article" date="2017" name="bioRxiv">
        <title>Comparative analysis of the genomes of Stylophora pistillata and Acropora digitifera provides evidence for extensive differences between species of corals.</title>
        <authorList>
            <person name="Voolstra C.R."/>
            <person name="Li Y."/>
            <person name="Liew Y.J."/>
            <person name="Baumgarten S."/>
            <person name="Zoccola D."/>
            <person name="Flot J.-F."/>
            <person name="Tambutte S."/>
            <person name="Allemand D."/>
            <person name="Aranda M."/>
        </authorList>
    </citation>
    <scope>NUCLEOTIDE SEQUENCE [LARGE SCALE GENOMIC DNA]</scope>
</reference>
<gene>
    <name evidence="3" type="ORF">AWC38_SpisGene4468</name>
</gene>
<keyword evidence="2" id="KW-0472">Membrane</keyword>
<keyword evidence="4" id="KW-1185">Reference proteome</keyword>
<accession>A0A2B4SQL3</accession>
<feature type="transmembrane region" description="Helical" evidence="2">
    <location>
        <begin position="456"/>
        <end position="475"/>
    </location>
</feature>
<sequence length="853" mass="95768">MLGQVQIKSNGVGYEATQAGYESYESGYELIEYPKPMSTKRLGTTEVHRTCTTCMHVHSVWDSLDSNEESFKVPVRERNSAAFSYLVSALLTMGFTGSKNQSYYIYLPCPLGTFSDTLEIGSGNCVECPPGGYYSDTFGYVAESCKNCPNGSYVAYDKKPGKSVLDCKTCPDGTETDFFAGHRGCACLEGHYRTHLFDNCTRCDRSGLLCQDEYASLKPGFWWQWRNESYKHRYEHFIKNLAAKLPALDDFSVQYPYAIPTPYRCQVEESCKGGLDSPCGEGYHGPICAVCSPGYHKRFHSCKKCSSRAWIAGQLSIIAAILAILMALLIWKRKTNLSQDRGLSFLDNLLSKLKILIGFYQVTHGLLDVFSFIEWPDSLQVVSKLSGILQMNLLQIAPIHCLNHKLHVDAFGDLFVILSMNVMVIVGSCLIYGVWKMIISRNQNMEKDAKLHKISLTKVLIYRNVFFFLYVTYLSTCSKTASVMPFACQKLCKDRREEFCDEYLKVDYSIKCQGANYTHLLIVAYISAAYVIALPSVSFIALWRHRRTIITEKDNDNGSDPEVVDGLRFLFENYKPGSWYWELVEMSRRFILTCGLILVGQESRSFIGLAWVVAGMYAVLFCWIKPMQDTFENRLMSTSLAVTIVNLGVGAVSRIPAENMSNMVDHHMDALAMKILILGANTLVIGLLVVQYLAFLHQFFKEWRKNPKWSFSCCLVLLLPLNDLQGEIRGMVGKNMLKTQLQAGIIEKPSIAASAKDTGALSFSLTHEDSERQERSSVKSKVTRNGNSDTKCDRGTQTEIFTPASAAIAVHGKRACGYPCDYMESAASHHCILFPEADEATSEEETTDTNNEE</sequence>
<evidence type="ECO:0000256" key="2">
    <source>
        <dbReference type="SAM" id="Phobius"/>
    </source>
</evidence>
<feature type="region of interest" description="Disordered" evidence="1">
    <location>
        <begin position="766"/>
        <end position="795"/>
    </location>
</feature>
<protein>
    <recommendedName>
        <fullName evidence="5">Tyrosine-protein kinase ephrin type A/B receptor-like domain-containing protein</fullName>
    </recommendedName>
</protein>
<feature type="transmembrane region" description="Helical" evidence="2">
    <location>
        <begin position="414"/>
        <end position="435"/>
    </location>
</feature>
<feature type="transmembrane region" description="Helical" evidence="2">
    <location>
        <begin position="675"/>
        <end position="695"/>
    </location>
</feature>
<evidence type="ECO:0008006" key="5">
    <source>
        <dbReference type="Google" id="ProtNLM"/>
    </source>
</evidence>
<keyword evidence="2" id="KW-1133">Transmembrane helix</keyword>
<evidence type="ECO:0000313" key="4">
    <source>
        <dbReference type="Proteomes" id="UP000225706"/>
    </source>
</evidence>
<name>A0A2B4SQL3_STYPI</name>
<dbReference type="AlphaFoldDB" id="A0A2B4SQL3"/>
<dbReference type="PANTHER" id="PTHR11319">
    <property type="entry name" value="G PROTEIN-COUPLED RECEPTOR-RELATED"/>
    <property type="match status" value="1"/>
</dbReference>
<keyword evidence="2" id="KW-0812">Transmembrane</keyword>
<dbReference type="OrthoDB" id="5950997at2759"/>
<proteinExistence type="predicted"/>
<feature type="compositionally biased region" description="Polar residues" evidence="1">
    <location>
        <begin position="779"/>
        <end position="789"/>
    </location>
</feature>
<feature type="transmembrane region" description="Helical" evidence="2">
    <location>
        <begin position="635"/>
        <end position="655"/>
    </location>
</feature>
<comment type="caution">
    <text evidence="3">The sequence shown here is derived from an EMBL/GenBank/DDBJ whole genome shotgun (WGS) entry which is preliminary data.</text>
</comment>
<dbReference type="Gene3D" id="2.10.50.10">
    <property type="entry name" value="Tumor Necrosis Factor Receptor, subunit A, domain 2"/>
    <property type="match status" value="1"/>
</dbReference>
<evidence type="ECO:0000313" key="3">
    <source>
        <dbReference type="EMBL" id="PFX30685.1"/>
    </source>
</evidence>
<dbReference type="EMBL" id="LSMT01000046">
    <property type="protein sequence ID" value="PFX30685.1"/>
    <property type="molecule type" value="Genomic_DNA"/>
</dbReference>
<dbReference type="SMART" id="SM01411">
    <property type="entry name" value="Ephrin_rec_like"/>
    <property type="match status" value="1"/>
</dbReference>
<dbReference type="Proteomes" id="UP000225706">
    <property type="component" value="Unassembled WGS sequence"/>
</dbReference>
<feature type="compositionally biased region" description="Basic and acidic residues" evidence="1">
    <location>
        <begin position="766"/>
        <end position="777"/>
    </location>
</feature>
<feature type="transmembrane region" description="Helical" evidence="2">
    <location>
        <begin position="309"/>
        <end position="331"/>
    </location>
</feature>